<accession>A0A1B6NQ14</accession>
<sequence length="93" mass="9781">MGRQLPRIQPQPGCDGGRRIARLRDGDLAIGKGDHATVVRLGAGCCLRRGGGGVQAAIHPAAQIGIEAALGSAGRQGKRRDQKRLRHDKSHSS</sequence>
<evidence type="ECO:0000256" key="1">
    <source>
        <dbReference type="SAM" id="MobiDB-lite"/>
    </source>
</evidence>
<name>A0A1B6NQ14_9ZZZZ</name>
<gene>
    <name evidence="2" type="ORF">MGSAQ_003100</name>
</gene>
<protein>
    <submittedName>
        <fullName evidence="2">Uncharacterized protein</fullName>
    </submittedName>
</protein>
<feature type="compositionally biased region" description="Basic residues" evidence="1">
    <location>
        <begin position="76"/>
        <end position="93"/>
    </location>
</feature>
<feature type="region of interest" description="Disordered" evidence="1">
    <location>
        <begin position="69"/>
        <end position="93"/>
    </location>
</feature>
<organism evidence="2">
    <name type="scientific">marine sediment metagenome</name>
    <dbReference type="NCBI Taxonomy" id="412755"/>
    <lineage>
        <taxon>unclassified sequences</taxon>
        <taxon>metagenomes</taxon>
        <taxon>ecological metagenomes</taxon>
    </lineage>
</organism>
<proteinExistence type="predicted"/>
<comment type="caution">
    <text evidence="2">The sequence shown here is derived from an EMBL/GenBank/DDBJ whole genome shotgun (WGS) entry which is preliminary data.</text>
</comment>
<dbReference type="AlphaFoldDB" id="A0A1B6NQ14"/>
<evidence type="ECO:0000313" key="2">
    <source>
        <dbReference type="EMBL" id="KTF05408.1"/>
    </source>
</evidence>
<dbReference type="EMBL" id="AYSL01001809">
    <property type="protein sequence ID" value="KTF05408.1"/>
    <property type="molecule type" value="Genomic_DNA"/>
</dbReference>
<reference evidence="2" key="1">
    <citation type="submission" date="2013-11" db="EMBL/GenBank/DDBJ databases">
        <title>Microbial diversity, functional groups and degradation webs in Northern and Southern Mediterranean and Red Sea marine crude oil polluted sites.</title>
        <authorList>
            <person name="Daffonchio D."/>
            <person name="Mapelli F."/>
            <person name="Ferrer M."/>
            <person name="Richter M."/>
            <person name="Cherif A."/>
            <person name="Malkawi H.I."/>
            <person name="Yakimov M.M."/>
            <person name="Abdel-Fattah Y.R."/>
            <person name="Blaghen M."/>
            <person name="Golyshin P.N."/>
            <person name="Kalogerakis N."/>
            <person name="Boon N."/>
            <person name="Magagnini M."/>
            <person name="Fava F."/>
        </authorList>
    </citation>
    <scope>NUCLEOTIDE SEQUENCE</scope>
</reference>